<dbReference type="OrthoDB" id="125295at2157"/>
<organism evidence="4 5">
    <name type="scientific">Halogranum gelatinilyticum</name>
    <dbReference type="NCBI Taxonomy" id="660521"/>
    <lineage>
        <taxon>Archaea</taxon>
        <taxon>Methanobacteriati</taxon>
        <taxon>Methanobacteriota</taxon>
        <taxon>Stenosarchaea group</taxon>
        <taxon>Halobacteria</taxon>
        <taxon>Halobacteriales</taxon>
        <taxon>Haloferacaceae</taxon>
    </lineage>
</organism>
<sequence>MAALTLRRYREDDAERVRELHETAMRELEAFVDDLPDVDLNDVHGSYVEPGGDFLVGEVDGEVVAMGAFRPVKGYLTDLLSELPPATAEVKRMRVDPAWQGQGFGGQLLTALEERARERGFTHLVLDTTAAMEAAQGLYESHGFELVRRVDVAFGGDALEMLCYRKSLGERD</sequence>
<dbReference type="EMBL" id="FNHL01000001">
    <property type="protein sequence ID" value="SDM16571.1"/>
    <property type="molecule type" value="Genomic_DNA"/>
</dbReference>
<keyword evidence="5" id="KW-1185">Reference proteome</keyword>
<name>A0A1G9R0A1_9EURY</name>
<dbReference type="RefSeq" id="WP_089694856.1">
    <property type="nucleotide sequence ID" value="NZ_FNHL01000001.1"/>
</dbReference>
<evidence type="ECO:0000256" key="1">
    <source>
        <dbReference type="ARBA" id="ARBA00022679"/>
    </source>
</evidence>
<dbReference type="Proteomes" id="UP000199451">
    <property type="component" value="Unassembled WGS sequence"/>
</dbReference>
<dbReference type="AlphaFoldDB" id="A0A1G9R0A1"/>
<evidence type="ECO:0000259" key="3">
    <source>
        <dbReference type="PROSITE" id="PS51186"/>
    </source>
</evidence>
<gene>
    <name evidence="4" type="ORF">SAMN04487949_1110</name>
</gene>
<evidence type="ECO:0000313" key="5">
    <source>
        <dbReference type="Proteomes" id="UP000199451"/>
    </source>
</evidence>
<dbReference type="CDD" id="cd04301">
    <property type="entry name" value="NAT_SF"/>
    <property type="match status" value="1"/>
</dbReference>
<dbReference type="InterPro" id="IPR050832">
    <property type="entry name" value="Bact_Acetyltransf"/>
</dbReference>
<evidence type="ECO:0000256" key="2">
    <source>
        <dbReference type="ARBA" id="ARBA00023315"/>
    </source>
</evidence>
<dbReference type="STRING" id="660521.SAMN04487949_1110"/>
<evidence type="ECO:0000313" key="4">
    <source>
        <dbReference type="EMBL" id="SDM16571.1"/>
    </source>
</evidence>
<dbReference type="SUPFAM" id="SSF55729">
    <property type="entry name" value="Acyl-CoA N-acyltransferases (Nat)"/>
    <property type="match status" value="1"/>
</dbReference>
<dbReference type="PROSITE" id="PS51186">
    <property type="entry name" value="GNAT"/>
    <property type="match status" value="1"/>
</dbReference>
<keyword evidence="1" id="KW-0808">Transferase</keyword>
<protein>
    <submittedName>
        <fullName evidence="4">Ribosomal protein S18 acetylase RimI</fullName>
    </submittedName>
</protein>
<dbReference type="GO" id="GO:0016747">
    <property type="term" value="F:acyltransferase activity, transferring groups other than amino-acyl groups"/>
    <property type="evidence" value="ECO:0007669"/>
    <property type="project" value="InterPro"/>
</dbReference>
<dbReference type="PANTHER" id="PTHR43877:SF5">
    <property type="entry name" value="BLL8307 PROTEIN"/>
    <property type="match status" value="1"/>
</dbReference>
<keyword evidence="4" id="KW-0687">Ribonucleoprotein</keyword>
<dbReference type="InterPro" id="IPR016181">
    <property type="entry name" value="Acyl_CoA_acyltransferase"/>
</dbReference>
<keyword evidence="2" id="KW-0012">Acyltransferase</keyword>
<proteinExistence type="predicted"/>
<dbReference type="Pfam" id="PF00583">
    <property type="entry name" value="Acetyltransf_1"/>
    <property type="match status" value="1"/>
</dbReference>
<feature type="domain" description="N-acetyltransferase" evidence="3">
    <location>
        <begin position="4"/>
        <end position="166"/>
    </location>
</feature>
<dbReference type="Gene3D" id="3.40.630.30">
    <property type="match status" value="1"/>
</dbReference>
<accession>A0A1G9R0A1</accession>
<reference evidence="5" key="1">
    <citation type="submission" date="2016-10" db="EMBL/GenBank/DDBJ databases">
        <authorList>
            <person name="Varghese N."/>
            <person name="Submissions S."/>
        </authorList>
    </citation>
    <scope>NUCLEOTIDE SEQUENCE [LARGE SCALE GENOMIC DNA]</scope>
    <source>
        <strain evidence="5">CGMCC 1.10119</strain>
    </source>
</reference>
<dbReference type="InterPro" id="IPR000182">
    <property type="entry name" value="GNAT_dom"/>
</dbReference>
<keyword evidence="4" id="KW-0689">Ribosomal protein</keyword>
<dbReference type="PANTHER" id="PTHR43877">
    <property type="entry name" value="AMINOALKYLPHOSPHONATE N-ACETYLTRANSFERASE-RELATED-RELATED"/>
    <property type="match status" value="1"/>
</dbReference>
<dbReference type="GO" id="GO:0005840">
    <property type="term" value="C:ribosome"/>
    <property type="evidence" value="ECO:0007669"/>
    <property type="project" value="UniProtKB-KW"/>
</dbReference>